<dbReference type="EMBL" id="JANBPK010001518">
    <property type="protein sequence ID" value="KAJ2922061.1"/>
    <property type="molecule type" value="Genomic_DNA"/>
</dbReference>
<protein>
    <submittedName>
        <fullName evidence="2">Uncharacterized protein</fullName>
    </submittedName>
</protein>
<dbReference type="AlphaFoldDB" id="A0A9W8IRN1"/>
<dbReference type="Proteomes" id="UP001140091">
    <property type="component" value="Unassembled WGS sequence"/>
</dbReference>
<comment type="caution">
    <text evidence="2">The sequence shown here is derived from an EMBL/GenBank/DDBJ whole genome shotgun (WGS) entry which is preliminary data.</text>
</comment>
<keyword evidence="1" id="KW-0732">Signal</keyword>
<evidence type="ECO:0000313" key="3">
    <source>
        <dbReference type="Proteomes" id="UP001140091"/>
    </source>
</evidence>
<gene>
    <name evidence="2" type="ORF">H1R20_g15035</name>
</gene>
<evidence type="ECO:0000256" key="1">
    <source>
        <dbReference type="SAM" id="SignalP"/>
    </source>
</evidence>
<accession>A0A9W8IRN1</accession>
<reference evidence="2" key="1">
    <citation type="submission" date="2022-06" db="EMBL/GenBank/DDBJ databases">
        <title>Genome Sequence of Candolleomyces eurysporus.</title>
        <authorList>
            <person name="Buettner E."/>
        </authorList>
    </citation>
    <scope>NUCLEOTIDE SEQUENCE</scope>
    <source>
        <strain evidence="2">VTCC 930004</strain>
    </source>
</reference>
<keyword evidence="3" id="KW-1185">Reference proteome</keyword>
<sequence length="178" mass="19169">MNLVTTLFSVFAALAFTSNPAYAADICTYGTRGCFGTYGCCTNIPAGTCCWWTSSSLGWSVRFSSMSGGWFGTTYGTQSCTTQTGGIGSSGGSGCISVYNGSTYSNWYSARWNLNGLKTSPETAADSSECRQPNVLGFTWSNRQYQIEVPEGQYEHIAKLLDDGDFDTLNRIATEVKA</sequence>
<evidence type="ECO:0000313" key="2">
    <source>
        <dbReference type="EMBL" id="KAJ2922061.1"/>
    </source>
</evidence>
<feature type="non-terminal residue" evidence="2">
    <location>
        <position position="1"/>
    </location>
</feature>
<feature type="chain" id="PRO_5040735224" evidence="1">
    <location>
        <begin position="24"/>
        <end position="178"/>
    </location>
</feature>
<feature type="signal peptide" evidence="1">
    <location>
        <begin position="1"/>
        <end position="23"/>
    </location>
</feature>
<organism evidence="2 3">
    <name type="scientific">Candolleomyces eurysporus</name>
    <dbReference type="NCBI Taxonomy" id="2828524"/>
    <lineage>
        <taxon>Eukaryota</taxon>
        <taxon>Fungi</taxon>
        <taxon>Dikarya</taxon>
        <taxon>Basidiomycota</taxon>
        <taxon>Agaricomycotina</taxon>
        <taxon>Agaricomycetes</taxon>
        <taxon>Agaricomycetidae</taxon>
        <taxon>Agaricales</taxon>
        <taxon>Agaricineae</taxon>
        <taxon>Psathyrellaceae</taxon>
        <taxon>Candolleomyces</taxon>
    </lineage>
</organism>
<proteinExistence type="predicted"/>
<name>A0A9W8IRN1_9AGAR</name>
<dbReference type="OrthoDB" id="2961306at2759"/>